<evidence type="ECO:0000256" key="1">
    <source>
        <dbReference type="ARBA" id="ARBA00009437"/>
    </source>
</evidence>
<keyword evidence="3 6" id="KW-0238">DNA-binding</keyword>
<dbReference type="InterPro" id="IPR005119">
    <property type="entry name" value="LysR_subst-bd"/>
</dbReference>
<dbReference type="FunFam" id="1.10.10.10:FF:000001">
    <property type="entry name" value="LysR family transcriptional regulator"/>
    <property type="match status" value="1"/>
</dbReference>
<protein>
    <submittedName>
        <fullName evidence="6">DNA-binding transcriptional regulator, LysR family</fullName>
    </submittedName>
</protein>
<dbReference type="InterPro" id="IPR000847">
    <property type="entry name" value="LysR_HTH_N"/>
</dbReference>
<keyword evidence="2" id="KW-0805">Transcription regulation</keyword>
<dbReference type="PANTHER" id="PTHR30537:SF72">
    <property type="entry name" value="LYSR FAMILY TRANSCRIPTIONAL REGULATOR"/>
    <property type="match status" value="1"/>
</dbReference>
<proteinExistence type="inferred from homology"/>
<evidence type="ECO:0000256" key="2">
    <source>
        <dbReference type="ARBA" id="ARBA00023015"/>
    </source>
</evidence>
<dbReference type="InterPro" id="IPR036388">
    <property type="entry name" value="WH-like_DNA-bd_sf"/>
</dbReference>
<dbReference type="OrthoDB" id="9076738at2"/>
<dbReference type="PROSITE" id="PS50931">
    <property type="entry name" value="HTH_LYSR"/>
    <property type="match status" value="1"/>
</dbReference>
<keyword evidence="7" id="KW-1185">Reference proteome</keyword>
<dbReference type="Gene3D" id="1.10.10.10">
    <property type="entry name" value="Winged helix-like DNA-binding domain superfamily/Winged helix DNA-binding domain"/>
    <property type="match status" value="1"/>
</dbReference>
<dbReference type="Pfam" id="PF03466">
    <property type="entry name" value="LysR_substrate"/>
    <property type="match status" value="1"/>
</dbReference>
<dbReference type="AlphaFoldDB" id="A0A1H3YZA6"/>
<dbReference type="FunFam" id="3.40.190.290:FF:000001">
    <property type="entry name" value="Transcriptional regulator, LysR family"/>
    <property type="match status" value="1"/>
</dbReference>
<dbReference type="PANTHER" id="PTHR30537">
    <property type="entry name" value="HTH-TYPE TRANSCRIPTIONAL REGULATOR"/>
    <property type="match status" value="1"/>
</dbReference>
<dbReference type="SUPFAM" id="SSF46785">
    <property type="entry name" value="Winged helix' DNA-binding domain"/>
    <property type="match status" value="1"/>
</dbReference>
<dbReference type="RefSeq" id="WP_090528497.1">
    <property type="nucleotide sequence ID" value="NZ_FNRQ01000001.1"/>
</dbReference>
<evidence type="ECO:0000313" key="7">
    <source>
        <dbReference type="Proteomes" id="UP000198638"/>
    </source>
</evidence>
<accession>A0A1H3YZA6</accession>
<name>A0A1H3YZA6_9BURK</name>
<dbReference type="SUPFAM" id="SSF53850">
    <property type="entry name" value="Periplasmic binding protein-like II"/>
    <property type="match status" value="1"/>
</dbReference>
<dbReference type="STRING" id="83784.SAMN05192564_101501"/>
<sequence>MDRFHSMQVFTRIVELGSFTGAADALNLPRATVTHAIKQLEARLGVRLLQRTTRSVSATLDGDAYYRRCVRLLADLEETESVFTEASLKPKGKLRVDMQATLAHEIVLPELAAFCERYPELDLDIGFGDRTVDMVREGFDCVLRAGTPKDSTMVARRLADMAQVTCASSVYLDRHGEPRTLEDLKDHWAVNYTLAATGRAWPFEFVIDGARREIEMKGRISVSNADAYFSCCVAGMGLVQVPRYHAVRAIANGTVREVLKNCPLPTMPVSAMYPHHRQLSPRVRVFVDWLAGLFGQWDAGAAGGAARVG</sequence>
<keyword evidence="4" id="KW-0804">Transcription</keyword>
<dbReference type="InterPro" id="IPR058163">
    <property type="entry name" value="LysR-type_TF_proteobact-type"/>
</dbReference>
<comment type="similarity">
    <text evidence="1">Belongs to the LysR transcriptional regulatory family.</text>
</comment>
<evidence type="ECO:0000256" key="3">
    <source>
        <dbReference type="ARBA" id="ARBA00023125"/>
    </source>
</evidence>
<dbReference type="Proteomes" id="UP000198638">
    <property type="component" value="Unassembled WGS sequence"/>
</dbReference>
<gene>
    <name evidence="6" type="ORF">SAMN05192564_101501</name>
</gene>
<dbReference type="Pfam" id="PF00126">
    <property type="entry name" value="HTH_1"/>
    <property type="match status" value="1"/>
</dbReference>
<evidence type="ECO:0000313" key="6">
    <source>
        <dbReference type="EMBL" id="SEA16384.1"/>
    </source>
</evidence>
<dbReference type="EMBL" id="FNRQ01000001">
    <property type="protein sequence ID" value="SEA16384.1"/>
    <property type="molecule type" value="Genomic_DNA"/>
</dbReference>
<dbReference type="InterPro" id="IPR036390">
    <property type="entry name" value="WH_DNA-bd_sf"/>
</dbReference>
<evidence type="ECO:0000256" key="4">
    <source>
        <dbReference type="ARBA" id="ARBA00023163"/>
    </source>
</evidence>
<dbReference type="GO" id="GO:0006351">
    <property type="term" value="P:DNA-templated transcription"/>
    <property type="evidence" value="ECO:0007669"/>
    <property type="project" value="TreeGrafter"/>
</dbReference>
<feature type="domain" description="HTH lysR-type" evidence="5">
    <location>
        <begin position="1"/>
        <end position="59"/>
    </location>
</feature>
<dbReference type="Gene3D" id="3.40.190.290">
    <property type="match status" value="1"/>
</dbReference>
<organism evidence="6 7">
    <name type="scientific">Paraburkholderia sartisoli</name>
    <dbReference type="NCBI Taxonomy" id="83784"/>
    <lineage>
        <taxon>Bacteria</taxon>
        <taxon>Pseudomonadati</taxon>
        <taxon>Pseudomonadota</taxon>
        <taxon>Betaproteobacteria</taxon>
        <taxon>Burkholderiales</taxon>
        <taxon>Burkholderiaceae</taxon>
        <taxon>Paraburkholderia</taxon>
    </lineage>
</organism>
<dbReference type="CDD" id="cd08472">
    <property type="entry name" value="PBP2_CrgA_like_3"/>
    <property type="match status" value="1"/>
</dbReference>
<dbReference type="GO" id="GO:0003700">
    <property type="term" value="F:DNA-binding transcription factor activity"/>
    <property type="evidence" value="ECO:0007669"/>
    <property type="project" value="InterPro"/>
</dbReference>
<reference evidence="7" key="1">
    <citation type="submission" date="2016-10" db="EMBL/GenBank/DDBJ databases">
        <authorList>
            <person name="Varghese N."/>
            <person name="Submissions S."/>
        </authorList>
    </citation>
    <scope>NUCLEOTIDE SEQUENCE [LARGE SCALE GENOMIC DNA]</scope>
    <source>
        <strain evidence="7">LMG 24000</strain>
    </source>
</reference>
<dbReference type="GO" id="GO:0043565">
    <property type="term" value="F:sequence-specific DNA binding"/>
    <property type="evidence" value="ECO:0007669"/>
    <property type="project" value="TreeGrafter"/>
</dbReference>
<evidence type="ECO:0000259" key="5">
    <source>
        <dbReference type="PROSITE" id="PS50931"/>
    </source>
</evidence>